<dbReference type="Proteomes" id="UP001449178">
    <property type="component" value="Chromosome"/>
</dbReference>
<proteinExistence type="predicted"/>
<protein>
    <submittedName>
        <fullName evidence="1">Uncharacterized protein</fullName>
    </submittedName>
</protein>
<gene>
    <name evidence="1" type="ORF">WMO13_00435</name>
</gene>
<accession>A0ABZ3C3X3</accession>
<sequence length="58" mass="7051">MFHKKIDRIAGEKYPVLLPISRRQMWHFSMQRVWWKLNHANNSGIFNAENSCRFFSII</sequence>
<reference evidence="1 2" key="1">
    <citation type="submission" date="2024-03" db="EMBL/GenBank/DDBJ databases">
        <title>Complete Genome Sequence and Annotation of Ignatzschineria larvae DSM 13226.</title>
        <authorList>
            <person name="Cantrell E."/>
            <person name="Burcham Z.M."/>
        </authorList>
    </citation>
    <scope>NUCLEOTIDE SEQUENCE [LARGE SCALE GENOMIC DNA]</scope>
    <source>
        <strain evidence="1 2">DSM 13226</strain>
    </source>
</reference>
<name>A0ABZ3C3X3_9GAMM</name>
<organism evidence="1 2">
    <name type="scientific">Ignatzschineria larvae DSM 13226</name>
    <dbReference type="NCBI Taxonomy" id="1111732"/>
    <lineage>
        <taxon>Bacteria</taxon>
        <taxon>Pseudomonadati</taxon>
        <taxon>Pseudomonadota</taxon>
        <taxon>Gammaproteobacteria</taxon>
        <taxon>Cardiobacteriales</taxon>
        <taxon>Ignatzschineriaceae</taxon>
        <taxon>Ignatzschineria</taxon>
    </lineage>
</organism>
<dbReference type="RefSeq" id="WP_156923295.1">
    <property type="nucleotide sequence ID" value="NZ_AZOD01000043.1"/>
</dbReference>
<evidence type="ECO:0000313" key="1">
    <source>
        <dbReference type="EMBL" id="WZW87881.1"/>
    </source>
</evidence>
<evidence type="ECO:0000313" key="2">
    <source>
        <dbReference type="Proteomes" id="UP001449178"/>
    </source>
</evidence>
<keyword evidence="2" id="KW-1185">Reference proteome</keyword>
<dbReference type="EMBL" id="CP150637">
    <property type="protein sequence ID" value="WZW87881.1"/>
    <property type="molecule type" value="Genomic_DNA"/>
</dbReference>